<organism evidence="3 4">
    <name type="scientific">Notechis scutatus</name>
    <name type="common">mainland tiger snake</name>
    <dbReference type="NCBI Taxonomy" id="8663"/>
    <lineage>
        <taxon>Eukaryota</taxon>
        <taxon>Metazoa</taxon>
        <taxon>Chordata</taxon>
        <taxon>Craniata</taxon>
        <taxon>Vertebrata</taxon>
        <taxon>Euteleostomi</taxon>
        <taxon>Lepidosauria</taxon>
        <taxon>Squamata</taxon>
        <taxon>Bifurcata</taxon>
        <taxon>Unidentata</taxon>
        <taxon>Episquamata</taxon>
        <taxon>Toxicofera</taxon>
        <taxon>Serpentes</taxon>
        <taxon>Colubroidea</taxon>
        <taxon>Elapidae</taxon>
        <taxon>Hydrophiinae</taxon>
        <taxon>Notechis</taxon>
    </lineage>
</organism>
<dbReference type="GeneID" id="113423878"/>
<evidence type="ECO:0000259" key="2">
    <source>
        <dbReference type="Pfam" id="PF25825"/>
    </source>
</evidence>
<dbReference type="InterPro" id="IPR057953">
    <property type="entry name" value="SAPC2_N"/>
</dbReference>
<dbReference type="PANTHER" id="PTHR14907:SF4">
    <property type="entry name" value="SUPPRESSOR APC DOMAIN-CONTAINING PROTEIN 1"/>
    <property type="match status" value="1"/>
</dbReference>
<protein>
    <submittedName>
        <fullName evidence="4">Suppressor APC domain-containing protein 2-like</fullName>
    </submittedName>
</protein>
<proteinExistence type="predicted"/>
<feature type="region of interest" description="Disordered" evidence="1">
    <location>
        <begin position="147"/>
        <end position="175"/>
    </location>
</feature>
<name>A0A6J1VDH6_9SAUR</name>
<sequence length="344" mass="38147">MNSGGLATPSLPPIAEDPPPPPGGPRLPRPFLRSLRVLFEILDDQRRGTVHISEIESRWGRGGCGVVAPQEDQEIPAGVLQALQRVAEPCGGFLSFPRLVAGLSIALLQTEDGGAEEAEVEGDGGRGAALVKKASRTRKNLSLVRESDGKGVTRSRSTNSFLSQSGRCRMTPKEPRRNTISGAVEYEMLKQMQQLERECDALLQGLDMVNQVRDWLQCHLLEAQKRQKHMGAQANDCRDAYSKQSRLLLAKIQEVNLCLKSLLTFSGKSEVPLKNWGVPFSSPENPFHQQAIIVLKEQNHLLTKEVSQKCHRIAQLEEEKASLCKQLKESWGCKLPSHKEFTFI</sequence>
<dbReference type="PANTHER" id="PTHR14907">
    <property type="entry name" value="FI14130P"/>
    <property type="match status" value="1"/>
</dbReference>
<evidence type="ECO:0000313" key="4">
    <source>
        <dbReference type="RefSeq" id="XP_026541231.1"/>
    </source>
</evidence>
<evidence type="ECO:0000313" key="3">
    <source>
        <dbReference type="Proteomes" id="UP000504612"/>
    </source>
</evidence>
<accession>A0A6J1VDH6</accession>
<dbReference type="AlphaFoldDB" id="A0A6J1VDH6"/>
<dbReference type="Pfam" id="PF25825">
    <property type="entry name" value="SAPC2_N"/>
    <property type="match status" value="1"/>
</dbReference>
<dbReference type="InterPro" id="IPR026828">
    <property type="entry name" value="SAPC2_1/2"/>
</dbReference>
<feature type="region of interest" description="Disordered" evidence="1">
    <location>
        <begin position="1"/>
        <end position="29"/>
    </location>
</feature>
<dbReference type="KEGG" id="nss:113423878"/>
<gene>
    <name evidence="4" type="primary">LOC113423878</name>
</gene>
<feature type="compositionally biased region" description="Pro residues" evidence="1">
    <location>
        <begin position="10"/>
        <end position="28"/>
    </location>
</feature>
<keyword evidence="3" id="KW-1185">Reference proteome</keyword>
<dbReference type="RefSeq" id="XP_026541231.1">
    <property type="nucleotide sequence ID" value="XM_026685446.1"/>
</dbReference>
<feature type="compositionally biased region" description="Polar residues" evidence="1">
    <location>
        <begin position="154"/>
        <end position="166"/>
    </location>
</feature>
<reference evidence="4" key="1">
    <citation type="submission" date="2025-08" db="UniProtKB">
        <authorList>
            <consortium name="RefSeq"/>
        </authorList>
    </citation>
    <scope>IDENTIFICATION</scope>
</reference>
<feature type="domain" description="Suppressor APC" evidence="2">
    <location>
        <begin position="27"/>
        <end position="110"/>
    </location>
</feature>
<dbReference type="Pfam" id="PF11414">
    <property type="entry name" value="Suppressor_APC"/>
    <property type="match status" value="1"/>
</dbReference>
<dbReference type="Proteomes" id="UP000504612">
    <property type="component" value="Unplaced"/>
</dbReference>
<evidence type="ECO:0000256" key="1">
    <source>
        <dbReference type="SAM" id="MobiDB-lite"/>
    </source>
</evidence>